<feature type="compositionally biased region" description="Basic and acidic residues" evidence="1">
    <location>
        <begin position="428"/>
        <end position="444"/>
    </location>
</feature>
<keyword evidence="3" id="KW-0614">Plasmid</keyword>
<evidence type="ECO:0000256" key="1">
    <source>
        <dbReference type="SAM" id="MobiDB-lite"/>
    </source>
</evidence>
<evidence type="ECO:0000313" key="4">
    <source>
        <dbReference type="Proteomes" id="UP001164965"/>
    </source>
</evidence>
<feature type="region of interest" description="Disordered" evidence="1">
    <location>
        <begin position="309"/>
        <end position="444"/>
    </location>
</feature>
<accession>A0ABY6P6C3</accession>
<keyword evidence="2" id="KW-0472">Membrane</keyword>
<gene>
    <name evidence="3" type="ORF">RHODO2019_18685</name>
</gene>
<keyword evidence="2" id="KW-1133">Transmembrane helix</keyword>
<feature type="transmembrane region" description="Helical" evidence="2">
    <location>
        <begin position="41"/>
        <end position="58"/>
    </location>
</feature>
<evidence type="ECO:0000256" key="2">
    <source>
        <dbReference type="SAM" id="Phobius"/>
    </source>
</evidence>
<feature type="compositionally biased region" description="Low complexity" evidence="1">
    <location>
        <begin position="394"/>
        <end position="416"/>
    </location>
</feature>
<evidence type="ECO:0000313" key="3">
    <source>
        <dbReference type="EMBL" id="UZJ27019.1"/>
    </source>
</evidence>
<dbReference type="EMBL" id="CP110617">
    <property type="protein sequence ID" value="UZJ27019.1"/>
    <property type="molecule type" value="Genomic_DNA"/>
</dbReference>
<feature type="transmembrane region" description="Helical" evidence="2">
    <location>
        <begin position="150"/>
        <end position="169"/>
    </location>
</feature>
<feature type="transmembrane region" description="Helical" evidence="2">
    <location>
        <begin position="189"/>
        <end position="211"/>
    </location>
</feature>
<feature type="transmembrane region" description="Helical" evidence="2">
    <location>
        <begin position="79"/>
        <end position="105"/>
    </location>
</feature>
<feature type="compositionally biased region" description="Gly residues" evidence="1">
    <location>
        <begin position="309"/>
        <end position="379"/>
    </location>
</feature>
<sequence length="444" mass="41059">MLKTLGTFWLKIPSPSLDVSPGTGTGGGSGVGALGVLQSNLAFFTILAAVVGLIICAAKMAITARGEHGAEGLKMLARLVGVAGAGAAVVALLVASGDAFAPWIIEQATGAPFEQSAPTIITREALGSMTALLAILVAVFALFGSLAQVLFMILRGGMLVVLVAVWPLAASLSSTEQGLGWYKKINAYLIAFVLFKPVAAILYSAGFLLLTGGNATTSDDPSVDATIGTLQGLALLTVAALALPALLRFVSPLTSAGSGSMSGAAALAGTVAVGAAVVTMGGGAAAAGAGGGASAGGAASGAGAGAGAGAGGGAGAAGGQGPAGGGGSPGGSSGGSGGGSGGGGVAGGGATPSGGGSAEDPGAGAGGGSGSGSGGGGGSAPPPRPAPSEGGSGADRPAPAYAGAASGSRMAAASNGVRVMTAAAENAATDHSEPSGARHEQQTQ</sequence>
<proteinExistence type="predicted"/>
<feature type="transmembrane region" description="Helical" evidence="2">
    <location>
        <begin position="125"/>
        <end position="143"/>
    </location>
</feature>
<dbReference type="Proteomes" id="UP001164965">
    <property type="component" value="Plasmid unnamed2"/>
</dbReference>
<evidence type="ECO:0008006" key="5">
    <source>
        <dbReference type="Google" id="ProtNLM"/>
    </source>
</evidence>
<reference evidence="3" key="1">
    <citation type="submission" date="2022-10" db="EMBL/GenBank/DDBJ databases">
        <title>Rhodococcus sp.75.</title>
        <authorList>
            <person name="Sun M."/>
        </authorList>
    </citation>
    <scope>NUCLEOTIDE SEQUENCE</scope>
    <source>
        <strain evidence="3">75</strain>
        <plasmid evidence="3">unnamed2</plasmid>
    </source>
</reference>
<keyword evidence="2" id="KW-0812">Transmembrane</keyword>
<feature type="transmembrane region" description="Helical" evidence="2">
    <location>
        <begin position="232"/>
        <end position="251"/>
    </location>
</feature>
<name>A0ABY6P6C3_9NOCA</name>
<keyword evidence="4" id="KW-1185">Reference proteome</keyword>
<protein>
    <recommendedName>
        <fullName evidence="5">TrbL/VirB6 plasmid conjugal transfer protein</fullName>
    </recommendedName>
</protein>
<organism evidence="3 4">
    <name type="scientific">Rhodococcus antarcticus</name>
    <dbReference type="NCBI Taxonomy" id="2987751"/>
    <lineage>
        <taxon>Bacteria</taxon>
        <taxon>Bacillati</taxon>
        <taxon>Actinomycetota</taxon>
        <taxon>Actinomycetes</taxon>
        <taxon>Mycobacteriales</taxon>
        <taxon>Nocardiaceae</taxon>
        <taxon>Rhodococcus</taxon>
    </lineage>
</organism>
<geneLocation type="plasmid" evidence="3 4">
    <name>unnamed2</name>
</geneLocation>
<dbReference type="RefSeq" id="WP_265385123.1">
    <property type="nucleotide sequence ID" value="NZ_CP110617.1"/>
</dbReference>
<feature type="transmembrane region" description="Helical" evidence="2">
    <location>
        <begin position="263"/>
        <end position="287"/>
    </location>
</feature>